<evidence type="ECO:0000256" key="6">
    <source>
        <dbReference type="ARBA" id="ARBA00023136"/>
    </source>
</evidence>
<keyword evidence="5" id="KW-0406">Ion transport</keyword>
<dbReference type="InterPro" id="IPR014743">
    <property type="entry name" value="Cl-channel_core"/>
</dbReference>
<feature type="transmembrane region" description="Helical" evidence="8">
    <location>
        <begin position="48"/>
        <end position="75"/>
    </location>
</feature>
<dbReference type="SUPFAM" id="SSF81340">
    <property type="entry name" value="Clc chloride channel"/>
    <property type="match status" value="1"/>
</dbReference>
<proteinExistence type="predicted"/>
<dbReference type="PANTHER" id="PTHR45711:SF6">
    <property type="entry name" value="CHLORIDE CHANNEL PROTEIN"/>
    <property type="match status" value="1"/>
</dbReference>
<dbReference type="Pfam" id="PF02080">
    <property type="entry name" value="TrkA_C"/>
    <property type="match status" value="1"/>
</dbReference>
<dbReference type="InterPro" id="IPR006037">
    <property type="entry name" value="RCK_C"/>
</dbReference>
<evidence type="ECO:0000256" key="3">
    <source>
        <dbReference type="ARBA" id="ARBA00022692"/>
    </source>
</evidence>
<dbReference type="GeneID" id="95579450"/>
<sequence length="513" mass="56409">MKNNYELKRLDGTKIIFIGKGLLIGLAVGFVVSLFRLCIGFISTKIDAIYLFLNQHLLFLIPWVLFSLFIAYFIGKLIQSDPDIKGSGIPQVEGQLRGQITINWFSVLWKKFVGGILAIGMGLFLGREGPSIQLGAVVAQGVTSKMSPTKAEKKIFISSGASAGLSAAFNAPIAGLLFVLEEVHHSFSPLVLLTAFSATIASNFVSLHFFGLKPALYIGKIESLPLKYYWTLVILGIFVGLLGLMYQKILLKTSEWYSKLTFLPSYFYGVIPLLLVIPIGLFLPQLLGGGHDVIIDLTKTNFSINALIMLFLFRFLFSMVSYGSGLPGGIFLPILSLGAVIGVFFGVVLVQTIGLDEIYVKNFLILAMAGYFAAISKAPLTAMVLITEMVGSFSHLMSIGVVVLISYIVLDFFNGKPIYEALLEKLVTSDEFDISGKKTIIEFPVIMESAFDEQMVRDIKWPKDMLLASIRRGESEILPHGDTLIHAGDVLIILTDEGISQHVKDYLLVESEF</sequence>
<dbReference type="Gene3D" id="3.30.70.1450">
    <property type="entry name" value="Regulator of K+ conductance, C-terminal domain"/>
    <property type="match status" value="1"/>
</dbReference>
<feature type="transmembrane region" description="Helical" evidence="8">
    <location>
        <begin position="228"/>
        <end position="246"/>
    </location>
</feature>
<keyword evidence="6 8" id="KW-0472">Membrane</keyword>
<evidence type="ECO:0000256" key="4">
    <source>
        <dbReference type="ARBA" id="ARBA00022989"/>
    </source>
</evidence>
<comment type="caution">
    <text evidence="10">The sequence shown here is derived from an EMBL/GenBank/DDBJ whole genome shotgun (WGS) entry which is preliminary data.</text>
</comment>
<dbReference type="InterPro" id="IPR001807">
    <property type="entry name" value="ClC"/>
</dbReference>
<feature type="transmembrane region" description="Helical" evidence="8">
    <location>
        <begin position="304"/>
        <end position="324"/>
    </location>
</feature>
<dbReference type="Pfam" id="PF00654">
    <property type="entry name" value="Voltage_CLC"/>
    <property type="match status" value="1"/>
</dbReference>
<feature type="transmembrane region" description="Helical" evidence="8">
    <location>
        <begin position="392"/>
        <end position="413"/>
    </location>
</feature>
<dbReference type="RefSeq" id="WP_126795700.1">
    <property type="nucleotide sequence ID" value="NZ_CP060720.1"/>
</dbReference>
<gene>
    <name evidence="10" type="ORF">CBF28_12285</name>
</gene>
<evidence type="ECO:0000313" key="10">
    <source>
        <dbReference type="EMBL" id="RSU11353.1"/>
    </source>
</evidence>
<dbReference type="GO" id="GO:0008324">
    <property type="term" value="F:monoatomic cation transmembrane transporter activity"/>
    <property type="evidence" value="ECO:0007669"/>
    <property type="project" value="InterPro"/>
</dbReference>
<keyword evidence="2" id="KW-0813">Transport</keyword>
<comment type="subcellular location">
    <subcellularLocation>
        <location evidence="1">Membrane</location>
        <topology evidence="1">Multi-pass membrane protein</topology>
    </subcellularLocation>
</comment>
<dbReference type="AlphaFoldDB" id="A0A430ATH6"/>
<keyword evidence="7" id="KW-0868">Chloride</keyword>
<feature type="domain" description="RCK C-terminal" evidence="9">
    <location>
        <begin position="427"/>
        <end position="509"/>
    </location>
</feature>
<keyword evidence="3 8" id="KW-0812">Transmembrane</keyword>
<protein>
    <submittedName>
        <fullName evidence="10">ClC family H(+)/Cl(-) exchange transporter</fullName>
    </submittedName>
</protein>
<dbReference type="GO" id="GO:0005886">
    <property type="term" value="C:plasma membrane"/>
    <property type="evidence" value="ECO:0007669"/>
    <property type="project" value="TreeGrafter"/>
</dbReference>
<dbReference type="GO" id="GO:0006813">
    <property type="term" value="P:potassium ion transport"/>
    <property type="evidence" value="ECO:0007669"/>
    <property type="project" value="InterPro"/>
</dbReference>
<evidence type="ECO:0000256" key="1">
    <source>
        <dbReference type="ARBA" id="ARBA00004141"/>
    </source>
</evidence>
<evidence type="ECO:0000259" key="9">
    <source>
        <dbReference type="PROSITE" id="PS51202"/>
    </source>
</evidence>
<evidence type="ECO:0000256" key="7">
    <source>
        <dbReference type="ARBA" id="ARBA00023214"/>
    </source>
</evidence>
<reference evidence="10 11" key="1">
    <citation type="submission" date="2017-05" db="EMBL/GenBank/DDBJ databases">
        <title>Vagococcus spp. assemblies.</title>
        <authorList>
            <person name="Gulvik C.A."/>
        </authorList>
    </citation>
    <scope>NUCLEOTIDE SEQUENCE [LARGE SCALE GENOMIC DNA]</scope>
    <source>
        <strain evidence="10 11">SS1714</strain>
    </source>
</reference>
<dbReference type="PRINTS" id="PR00762">
    <property type="entry name" value="CLCHANNEL"/>
</dbReference>
<dbReference type="PANTHER" id="PTHR45711">
    <property type="entry name" value="CHLORIDE CHANNEL PROTEIN"/>
    <property type="match status" value="1"/>
</dbReference>
<feature type="transmembrane region" description="Helical" evidence="8">
    <location>
        <begin position="362"/>
        <end position="386"/>
    </location>
</feature>
<dbReference type="GO" id="GO:0005247">
    <property type="term" value="F:voltage-gated chloride channel activity"/>
    <property type="evidence" value="ECO:0007669"/>
    <property type="project" value="TreeGrafter"/>
</dbReference>
<keyword evidence="11" id="KW-1185">Reference proteome</keyword>
<dbReference type="PROSITE" id="PS51202">
    <property type="entry name" value="RCK_C"/>
    <property type="match status" value="1"/>
</dbReference>
<evidence type="ECO:0000256" key="5">
    <source>
        <dbReference type="ARBA" id="ARBA00023065"/>
    </source>
</evidence>
<feature type="transmembrane region" description="Helical" evidence="8">
    <location>
        <begin position="155"/>
        <end position="180"/>
    </location>
</feature>
<feature type="transmembrane region" description="Helical" evidence="8">
    <location>
        <begin position="330"/>
        <end position="350"/>
    </location>
</feature>
<evidence type="ECO:0000256" key="2">
    <source>
        <dbReference type="ARBA" id="ARBA00022448"/>
    </source>
</evidence>
<dbReference type="Gene3D" id="1.10.3080.10">
    <property type="entry name" value="Clc chloride channel"/>
    <property type="match status" value="1"/>
</dbReference>
<dbReference type="EMBL" id="NGKB01000014">
    <property type="protein sequence ID" value="RSU11353.1"/>
    <property type="molecule type" value="Genomic_DNA"/>
</dbReference>
<feature type="transmembrane region" description="Helical" evidence="8">
    <location>
        <begin position="186"/>
        <end position="207"/>
    </location>
</feature>
<accession>A0A430ATH6</accession>
<organism evidence="10 11">
    <name type="scientific">Vagococcus carniphilus</name>
    <dbReference type="NCBI Taxonomy" id="218144"/>
    <lineage>
        <taxon>Bacteria</taxon>
        <taxon>Bacillati</taxon>
        <taxon>Bacillota</taxon>
        <taxon>Bacilli</taxon>
        <taxon>Lactobacillales</taxon>
        <taxon>Enterococcaceae</taxon>
        <taxon>Vagococcus</taxon>
    </lineage>
</organism>
<feature type="transmembrane region" description="Helical" evidence="8">
    <location>
        <begin position="21"/>
        <end position="42"/>
    </location>
</feature>
<dbReference type="CDD" id="cd01031">
    <property type="entry name" value="EriC"/>
    <property type="match status" value="1"/>
</dbReference>
<evidence type="ECO:0000256" key="8">
    <source>
        <dbReference type="SAM" id="Phobius"/>
    </source>
</evidence>
<dbReference type="InterPro" id="IPR036721">
    <property type="entry name" value="RCK_C_sf"/>
</dbReference>
<dbReference type="OrthoDB" id="9812438at2"/>
<dbReference type="Proteomes" id="UP000288028">
    <property type="component" value="Unassembled WGS sequence"/>
</dbReference>
<evidence type="ECO:0000313" key="11">
    <source>
        <dbReference type="Proteomes" id="UP000288028"/>
    </source>
</evidence>
<dbReference type="SUPFAM" id="SSF116726">
    <property type="entry name" value="TrkA C-terminal domain-like"/>
    <property type="match status" value="1"/>
</dbReference>
<name>A0A430ATH6_9ENTE</name>
<feature type="transmembrane region" description="Helical" evidence="8">
    <location>
        <begin position="266"/>
        <end position="283"/>
    </location>
</feature>
<keyword evidence="4 8" id="KW-1133">Transmembrane helix</keyword>